<gene>
    <name evidence="1" type="ORF">HAL011_01110</name>
    <name evidence="2" type="ORF">HAL013_12270</name>
    <name evidence="3" type="ORF">HAL09_13220</name>
</gene>
<proteinExistence type="predicted"/>
<dbReference type="EMBL" id="CDMH01000055">
    <property type="protein sequence ID" value="CRF43006.1"/>
    <property type="molecule type" value="Genomic_DNA"/>
</dbReference>
<name>A0A0K2XIZ8_9HELI</name>
<evidence type="ECO:0000313" key="6">
    <source>
        <dbReference type="Proteomes" id="UP000045175"/>
    </source>
</evidence>
<dbReference type="AlphaFoldDB" id="A0A0K2XIZ8"/>
<evidence type="ECO:0000313" key="2">
    <source>
        <dbReference type="EMBL" id="CRF43006.1"/>
    </source>
</evidence>
<reference evidence="4" key="3">
    <citation type="submission" date="2014-12" db="EMBL/GenBank/DDBJ databases">
        <authorList>
            <person name="Smet A."/>
        </authorList>
    </citation>
    <scope>NUCLEOTIDE SEQUENCE [LARGE SCALE GENOMIC DNA]</scope>
</reference>
<keyword evidence="4" id="KW-1185">Reference proteome</keyword>
<sequence>MQSKIQEEIKRAGGFYGAVQPKLNLNLNLTRSKNVNFV</sequence>
<dbReference type="Proteomes" id="UP000038622">
    <property type="component" value="Unassembled WGS sequence"/>
</dbReference>
<reference evidence="5 6" key="2">
    <citation type="submission" date="2014-12" db="EMBL/GenBank/DDBJ databases">
        <authorList>
            <person name="Jaenicke S."/>
        </authorList>
    </citation>
    <scope>NUCLEOTIDE SEQUENCE [LARGE SCALE GENOMIC DNA]</scope>
</reference>
<evidence type="ECO:0000313" key="4">
    <source>
        <dbReference type="Proteomes" id="UP000038622"/>
    </source>
</evidence>
<evidence type="ECO:0000313" key="5">
    <source>
        <dbReference type="Proteomes" id="UP000041394"/>
    </source>
</evidence>
<accession>A0A0K2XIZ8</accession>
<protein>
    <submittedName>
        <fullName evidence="3">Uncharacterized protein</fullName>
    </submittedName>
</protein>
<organism evidence="3 5">
    <name type="scientific">Helicobacter ailurogastricus</name>
    <dbReference type="NCBI Taxonomy" id="1578720"/>
    <lineage>
        <taxon>Bacteria</taxon>
        <taxon>Pseudomonadati</taxon>
        <taxon>Campylobacterota</taxon>
        <taxon>Epsilonproteobacteria</taxon>
        <taxon>Campylobacterales</taxon>
        <taxon>Helicobacteraceae</taxon>
        <taxon>Helicobacter</taxon>
    </lineage>
</organism>
<dbReference type="EMBL" id="CDML01000003">
    <property type="protein sequence ID" value="CRF40357.1"/>
    <property type="molecule type" value="Genomic_DNA"/>
</dbReference>
<dbReference type="Proteomes" id="UP000041394">
    <property type="component" value="Unassembled WGS sequence"/>
</dbReference>
<dbReference type="STRING" id="1578720.HAL011_01110"/>
<evidence type="ECO:0000313" key="1">
    <source>
        <dbReference type="EMBL" id="CRF40357.1"/>
    </source>
</evidence>
<evidence type="ECO:0000313" key="3">
    <source>
        <dbReference type="EMBL" id="CRF44714.1"/>
    </source>
</evidence>
<dbReference type="EMBL" id="CDMN01000055">
    <property type="protein sequence ID" value="CRF44714.1"/>
    <property type="molecule type" value="Genomic_DNA"/>
</dbReference>
<dbReference type="Proteomes" id="UP000045175">
    <property type="component" value="Unassembled WGS sequence"/>
</dbReference>
<reference evidence="3" key="1">
    <citation type="submission" date="2014-12" db="EMBL/GenBank/DDBJ databases">
        <title>Whole genome sequences of four Staphylococcus schleiferi canine isolates.</title>
        <authorList>
            <person name="Misic A.M."/>
            <person name="Cain C."/>
            <person name="Morris D.O."/>
            <person name="Rankin S."/>
            <person name="Beiting D."/>
        </authorList>
    </citation>
    <scope>NUCLEOTIDE SEQUENCE</scope>
    <source>
        <strain evidence="1">ASB11</strain>
        <strain evidence="2">ASB13</strain>
        <strain evidence="3">ASB9</strain>
    </source>
</reference>